<evidence type="ECO:0000256" key="3">
    <source>
        <dbReference type="ARBA" id="ARBA00012720"/>
    </source>
</evidence>
<dbReference type="InterPro" id="IPR011257">
    <property type="entry name" value="DNA_glycosylase"/>
</dbReference>
<accession>A0A8H7S937</accession>
<evidence type="ECO:0000256" key="14">
    <source>
        <dbReference type="SAM" id="Coils"/>
    </source>
</evidence>
<evidence type="ECO:0000256" key="9">
    <source>
        <dbReference type="ARBA" id="ARBA00023268"/>
    </source>
</evidence>
<name>A0A8H7S937_9FUNG</name>
<dbReference type="GO" id="GO:0006289">
    <property type="term" value="P:nucleotide-excision repair"/>
    <property type="evidence" value="ECO:0007669"/>
    <property type="project" value="InterPro"/>
</dbReference>
<dbReference type="FunFam" id="1.10.1670.10:FF:000005">
    <property type="entry name" value="N-glycosylase/DNA lyase OGG1"/>
    <property type="match status" value="1"/>
</dbReference>
<keyword evidence="9" id="KW-0511">Multifunctional enzyme</keyword>
<keyword evidence="17" id="KW-1185">Reference proteome</keyword>
<dbReference type="CDD" id="cd00056">
    <property type="entry name" value="ENDO3c"/>
    <property type="match status" value="1"/>
</dbReference>
<dbReference type="PANTHER" id="PTHR10242:SF2">
    <property type="entry name" value="N-GLYCOSYLASE_DNA LYASE"/>
    <property type="match status" value="1"/>
</dbReference>
<dbReference type="GO" id="GO:0005634">
    <property type="term" value="C:nucleus"/>
    <property type="evidence" value="ECO:0007669"/>
    <property type="project" value="UniProtKB-SubCell"/>
</dbReference>
<keyword evidence="5" id="KW-0378">Hydrolase</keyword>
<comment type="subcellular location">
    <subcellularLocation>
        <location evidence="1">Nucleus</location>
    </subcellularLocation>
</comment>
<comment type="caution">
    <text evidence="16">The sequence shown here is derived from an EMBL/GenBank/DDBJ whole genome shotgun (WGS) entry which is preliminary data.</text>
</comment>
<dbReference type="AlphaFoldDB" id="A0A8H7S937"/>
<dbReference type="OrthoDB" id="238681at2759"/>
<dbReference type="Gene3D" id="1.10.1670.10">
    <property type="entry name" value="Helix-hairpin-Helix base-excision DNA repair enzymes (C-terminal)"/>
    <property type="match status" value="1"/>
</dbReference>
<comment type="similarity">
    <text evidence="2">Belongs to the type-1 OGG1 family.</text>
</comment>
<dbReference type="EC" id="4.2.99.18" evidence="3"/>
<dbReference type="FunFam" id="1.10.340.30:FF:000006">
    <property type="entry name" value="N-glycosylase/DNA lyase isoform X2"/>
    <property type="match status" value="1"/>
</dbReference>
<dbReference type="InterPro" id="IPR012904">
    <property type="entry name" value="OGG_N"/>
</dbReference>
<dbReference type="GO" id="GO:0006285">
    <property type="term" value="P:base-excision repair, AP site formation"/>
    <property type="evidence" value="ECO:0007669"/>
    <property type="project" value="TreeGrafter"/>
</dbReference>
<dbReference type="InterPro" id="IPR052054">
    <property type="entry name" value="Oxidative_DNA_repair_enzyme"/>
</dbReference>
<evidence type="ECO:0000313" key="17">
    <source>
        <dbReference type="Proteomes" id="UP000646827"/>
    </source>
</evidence>
<organism evidence="16 17">
    <name type="scientific">Circinella minor</name>
    <dbReference type="NCBI Taxonomy" id="1195481"/>
    <lineage>
        <taxon>Eukaryota</taxon>
        <taxon>Fungi</taxon>
        <taxon>Fungi incertae sedis</taxon>
        <taxon>Mucoromycota</taxon>
        <taxon>Mucoromycotina</taxon>
        <taxon>Mucoromycetes</taxon>
        <taxon>Mucorales</taxon>
        <taxon>Lichtheimiaceae</taxon>
        <taxon>Circinella</taxon>
    </lineage>
</organism>
<keyword evidence="8" id="KW-0539">Nucleus</keyword>
<dbReference type="SMART" id="SM00478">
    <property type="entry name" value="ENDO3c"/>
    <property type="match status" value="1"/>
</dbReference>
<feature type="domain" description="HhH-GPD" evidence="15">
    <location>
        <begin position="132"/>
        <end position="304"/>
    </location>
</feature>
<dbReference type="SUPFAM" id="SSF48150">
    <property type="entry name" value="DNA-glycosylase"/>
    <property type="match status" value="1"/>
</dbReference>
<evidence type="ECO:0000256" key="5">
    <source>
        <dbReference type="ARBA" id="ARBA00022801"/>
    </source>
</evidence>
<dbReference type="GO" id="GO:0003684">
    <property type="term" value="F:damaged DNA binding"/>
    <property type="evidence" value="ECO:0007669"/>
    <property type="project" value="InterPro"/>
</dbReference>
<evidence type="ECO:0000256" key="7">
    <source>
        <dbReference type="ARBA" id="ARBA00023239"/>
    </source>
</evidence>
<keyword evidence="6" id="KW-0234">DNA repair</keyword>
<proteinExistence type="inferred from homology"/>
<dbReference type="Proteomes" id="UP000646827">
    <property type="component" value="Unassembled WGS sequence"/>
</dbReference>
<evidence type="ECO:0000259" key="15">
    <source>
        <dbReference type="SMART" id="SM00478"/>
    </source>
</evidence>
<gene>
    <name evidence="16" type="ORF">INT45_003462</name>
</gene>
<dbReference type="Gene3D" id="3.30.310.40">
    <property type="match status" value="1"/>
</dbReference>
<feature type="coiled-coil region" evidence="14">
    <location>
        <begin position="333"/>
        <end position="363"/>
    </location>
</feature>
<evidence type="ECO:0000256" key="6">
    <source>
        <dbReference type="ARBA" id="ARBA00023204"/>
    </source>
</evidence>
<dbReference type="Pfam" id="PF07934">
    <property type="entry name" value="OGG_N"/>
    <property type="match status" value="1"/>
</dbReference>
<evidence type="ECO:0000313" key="16">
    <source>
        <dbReference type="EMBL" id="KAG2223738.1"/>
    </source>
</evidence>
<protein>
    <recommendedName>
        <fullName evidence="13">N-glycosylase/DNA lyase</fullName>
        <ecNumber evidence="3">4.2.99.18</ecNumber>
    </recommendedName>
</protein>
<comment type="function">
    <text evidence="11">DNA repair enzyme that incises DNA at 8-oxoG residues. Excises 7,8-dihydro-8-oxoguanine and 2,6-diamino-4-hydroxy-5-N-methylformamidopyrimidine (FAPY) from damaged DNA. Has a beta-lyase activity that nicks DNA 3' to the lesion.</text>
</comment>
<dbReference type="Pfam" id="PF00730">
    <property type="entry name" value="HhH-GPD"/>
    <property type="match status" value="1"/>
</dbReference>
<keyword evidence="14" id="KW-0175">Coiled coil</keyword>
<dbReference type="SUPFAM" id="SSF55945">
    <property type="entry name" value="TATA-box binding protein-like"/>
    <property type="match status" value="1"/>
</dbReference>
<keyword evidence="7" id="KW-0456">Lyase</keyword>
<evidence type="ECO:0000256" key="13">
    <source>
        <dbReference type="ARBA" id="ARBA00073127"/>
    </source>
</evidence>
<evidence type="ECO:0000256" key="2">
    <source>
        <dbReference type="ARBA" id="ARBA00010679"/>
    </source>
</evidence>
<evidence type="ECO:0000256" key="12">
    <source>
        <dbReference type="ARBA" id="ARBA00044632"/>
    </source>
</evidence>
<evidence type="ECO:0000256" key="11">
    <source>
        <dbReference type="ARBA" id="ARBA00025652"/>
    </source>
</evidence>
<dbReference type="GO" id="GO:0140078">
    <property type="term" value="F:class I DNA-(apurinic or apyrimidinic site) endonuclease activity"/>
    <property type="evidence" value="ECO:0007669"/>
    <property type="project" value="UniProtKB-EC"/>
</dbReference>
<evidence type="ECO:0000256" key="4">
    <source>
        <dbReference type="ARBA" id="ARBA00022763"/>
    </source>
</evidence>
<dbReference type="GO" id="GO:0034039">
    <property type="term" value="F:8-oxo-7,8-dihydroguanine DNA N-glycosylase activity"/>
    <property type="evidence" value="ECO:0007669"/>
    <property type="project" value="TreeGrafter"/>
</dbReference>
<dbReference type="EMBL" id="JAEPRB010000055">
    <property type="protein sequence ID" value="KAG2223738.1"/>
    <property type="molecule type" value="Genomic_DNA"/>
</dbReference>
<dbReference type="InterPro" id="IPR003265">
    <property type="entry name" value="HhH-GPD_domain"/>
</dbReference>
<reference evidence="16 17" key="1">
    <citation type="submission" date="2020-12" db="EMBL/GenBank/DDBJ databases">
        <title>Metabolic potential, ecology and presence of endohyphal bacteria is reflected in genomic diversity of Mucoromycotina.</title>
        <authorList>
            <person name="Muszewska A."/>
            <person name="Okrasinska A."/>
            <person name="Steczkiewicz K."/>
            <person name="Drgas O."/>
            <person name="Orlowska M."/>
            <person name="Perlinska-Lenart U."/>
            <person name="Aleksandrzak-Piekarczyk T."/>
            <person name="Szatraj K."/>
            <person name="Zielenkiewicz U."/>
            <person name="Pilsyk S."/>
            <person name="Malc E."/>
            <person name="Mieczkowski P."/>
            <person name="Kruszewska J.S."/>
            <person name="Biernat P."/>
            <person name="Pawlowska J."/>
        </authorList>
    </citation>
    <scope>NUCLEOTIDE SEQUENCE [LARGE SCALE GENOMIC DNA]</scope>
    <source>
        <strain evidence="16 17">CBS 142.35</strain>
    </source>
</reference>
<dbReference type="PANTHER" id="PTHR10242">
    <property type="entry name" value="8-OXOGUANINE DNA GLYCOSYLASE"/>
    <property type="match status" value="1"/>
</dbReference>
<dbReference type="Gene3D" id="1.10.340.30">
    <property type="entry name" value="Hypothetical protein, domain 2"/>
    <property type="match status" value="1"/>
</dbReference>
<keyword evidence="10" id="KW-0326">Glycosidase</keyword>
<evidence type="ECO:0000256" key="10">
    <source>
        <dbReference type="ARBA" id="ARBA00023295"/>
    </source>
</evidence>
<comment type="catalytic activity">
    <reaction evidence="12">
        <text>2'-deoxyribonucleotide-(2'-deoxyribose 5'-phosphate)-2'-deoxyribonucleotide-DNA = a 3'-end 2'-deoxyribonucleotide-(2,3-dehydro-2,3-deoxyribose 5'-phosphate)-DNA + a 5'-end 5'-phospho-2'-deoxyribonucleoside-DNA + H(+)</text>
        <dbReference type="Rhea" id="RHEA:66592"/>
        <dbReference type="Rhea" id="RHEA-COMP:13180"/>
        <dbReference type="Rhea" id="RHEA-COMP:16897"/>
        <dbReference type="Rhea" id="RHEA-COMP:17067"/>
        <dbReference type="ChEBI" id="CHEBI:15378"/>
        <dbReference type="ChEBI" id="CHEBI:136412"/>
        <dbReference type="ChEBI" id="CHEBI:157695"/>
        <dbReference type="ChEBI" id="CHEBI:167181"/>
        <dbReference type="EC" id="4.2.99.18"/>
    </reaction>
</comment>
<keyword evidence="4" id="KW-0227">DNA damage</keyword>
<evidence type="ECO:0000256" key="1">
    <source>
        <dbReference type="ARBA" id="ARBA00004123"/>
    </source>
</evidence>
<sequence length="378" mass="44330">MSKHIHSARLIWRDLQVGPKELHLDTLKCGQSFRWRYADDLWSCVLNGQLFTLKQTPSTVLYGTLPDQNDDEINMMKSTLKNYFQLDRGISLEQHYQRWSELDNNFKQKAPYFQGIRILRQDPWENLISFICSSNNNIARISKMVQNLCTHYGPLVITMDEIPYYDFPGVDQLAKPGVEDKLRQLGFGYRAKYIAQTAVKIQQKEKNWLMELRKKSYQEAKTELQTLNGVGPKVAECICLMSLDHPEAIPVDTHVWQIALRDYGFGKKGKTLTPKLYDQVGDHFRQLFGEYSGWAHSVLFTADLRSFKDRLSDIKKEEQVVEINHNDNKKRIKKRVKEEVVIKEEKVEEEKDDNNMKKRLREESLVVRRSTRLKKSLK</sequence>
<evidence type="ECO:0000256" key="8">
    <source>
        <dbReference type="ARBA" id="ARBA00023242"/>
    </source>
</evidence>
<dbReference type="InterPro" id="IPR023170">
    <property type="entry name" value="HhH_base_excis_C"/>
</dbReference>